<name>A0A914YA12_9BILA</name>
<protein>
    <submittedName>
        <fullName evidence="3">Protein quiver</fullName>
    </submittedName>
</protein>
<evidence type="ECO:0000256" key="1">
    <source>
        <dbReference type="SAM" id="SignalP"/>
    </source>
</evidence>
<keyword evidence="2" id="KW-1185">Reference proteome</keyword>
<evidence type="ECO:0000313" key="2">
    <source>
        <dbReference type="Proteomes" id="UP000887577"/>
    </source>
</evidence>
<dbReference type="AlphaFoldDB" id="A0A914YA12"/>
<accession>A0A914YA12</accession>
<feature type="chain" id="PRO_5036919772" evidence="1">
    <location>
        <begin position="20"/>
        <end position="136"/>
    </location>
</feature>
<proteinExistence type="predicted"/>
<reference evidence="3" key="1">
    <citation type="submission" date="2022-11" db="UniProtKB">
        <authorList>
            <consortium name="WormBaseParasite"/>
        </authorList>
    </citation>
    <scope>IDENTIFICATION</scope>
</reference>
<sequence length="136" mass="15399">MVVWNIVFLIFSIISLGESLTCHNCWYDSPEVGKKALYDKLQATPRFCTNHNYCEGKWCVQRLDGTNISFFCATHSPVDYLFIEEDIMSQCQAFYSAGGVAHAVCYCRGGSYCNDSRKNIVSFSLTFLLLTLFSLV</sequence>
<feature type="signal peptide" evidence="1">
    <location>
        <begin position="1"/>
        <end position="19"/>
    </location>
</feature>
<dbReference type="Proteomes" id="UP000887577">
    <property type="component" value="Unplaced"/>
</dbReference>
<keyword evidence="1" id="KW-0732">Signal</keyword>
<evidence type="ECO:0000313" key="3">
    <source>
        <dbReference type="WBParaSite" id="PSU_v2.g17053.t1"/>
    </source>
</evidence>
<organism evidence="2 3">
    <name type="scientific">Panagrolaimus superbus</name>
    <dbReference type="NCBI Taxonomy" id="310955"/>
    <lineage>
        <taxon>Eukaryota</taxon>
        <taxon>Metazoa</taxon>
        <taxon>Ecdysozoa</taxon>
        <taxon>Nematoda</taxon>
        <taxon>Chromadorea</taxon>
        <taxon>Rhabditida</taxon>
        <taxon>Tylenchina</taxon>
        <taxon>Panagrolaimomorpha</taxon>
        <taxon>Panagrolaimoidea</taxon>
        <taxon>Panagrolaimidae</taxon>
        <taxon>Panagrolaimus</taxon>
    </lineage>
</organism>
<dbReference type="WBParaSite" id="PSU_v2.g17053.t1">
    <property type="protein sequence ID" value="PSU_v2.g17053.t1"/>
    <property type="gene ID" value="PSU_v2.g17053"/>
</dbReference>